<dbReference type="InterPro" id="IPR006674">
    <property type="entry name" value="HD_domain"/>
</dbReference>
<sequence>MFKNIVVDNIGKKGKKLLLKLNINNHNVEFYDEINIDSIYFLSNYLGVFDPKFITPILPKLLNSNDLNESLDLLKNYWNLEKITLSDSVMEIRFEENNFYFPIKSKSSGKLGTLIFKGVSENFIVNFLSISDTITSILEGLIIQKRISITLSDTIDALSEALAKRRNIDKKIKSIIEEKIMNLGKKFGFNESLLKLCAKIYDIGMIGIPDDKADTTGKHIRYGYEILSKIENIPQELLDVVKYHHEKLDGSGPLKITNVPLIAQIVGIVVEVIENNASIDSLEGKYDPKLLKELKHG</sequence>
<organism evidence="2 3">
    <name type="scientific">Thermosipho melanesiensis</name>
    <dbReference type="NCBI Taxonomy" id="46541"/>
    <lineage>
        <taxon>Bacteria</taxon>
        <taxon>Thermotogati</taxon>
        <taxon>Thermotogota</taxon>
        <taxon>Thermotogae</taxon>
        <taxon>Thermotogales</taxon>
        <taxon>Fervidobacteriaceae</taxon>
        <taxon>Thermosipho</taxon>
    </lineage>
</organism>
<evidence type="ECO:0000313" key="2">
    <source>
        <dbReference type="EMBL" id="APT73400.1"/>
    </source>
</evidence>
<dbReference type="Pfam" id="PF01966">
    <property type="entry name" value="HD"/>
    <property type="match status" value="1"/>
</dbReference>
<reference evidence="2 3" key="1">
    <citation type="submission" date="2014-02" db="EMBL/GenBank/DDBJ databases">
        <title>Diversity of Thermotogales isolates from hydrothermal vents.</title>
        <authorList>
            <person name="Haverkamp T.H.A."/>
            <person name="Lossouarn J."/>
            <person name="Geslin C."/>
            <person name="Nesbo C.L."/>
        </authorList>
    </citation>
    <scope>NUCLEOTIDE SEQUENCE [LARGE SCALE GENOMIC DNA]</scope>
    <source>
        <strain evidence="2 3">431</strain>
    </source>
</reference>
<name>A0ABM6GD37_9BACT</name>
<accession>A0ABM6GD37</accession>
<dbReference type="Proteomes" id="UP000185490">
    <property type="component" value="Chromosome"/>
</dbReference>
<dbReference type="SUPFAM" id="SSF109604">
    <property type="entry name" value="HD-domain/PDEase-like"/>
    <property type="match status" value="1"/>
</dbReference>
<dbReference type="EMBL" id="CP007389">
    <property type="protein sequence ID" value="APT73400.1"/>
    <property type="molecule type" value="Genomic_DNA"/>
</dbReference>
<feature type="domain" description="HD" evidence="1">
    <location>
        <begin position="181"/>
        <end position="266"/>
    </location>
</feature>
<dbReference type="InterPro" id="IPR003607">
    <property type="entry name" value="HD/PDEase_dom"/>
</dbReference>
<dbReference type="Gene3D" id="1.10.3210.10">
    <property type="entry name" value="Hypothetical protein af1432"/>
    <property type="match status" value="1"/>
</dbReference>
<gene>
    <name evidence="2" type="ORF">BW47_01785</name>
</gene>
<keyword evidence="3" id="KW-1185">Reference proteome</keyword>
<evidence type="ECO:0000313" key="3">
    <source>
        <dbReference type="Proteomes" id="UP000185490"/>
    </source>
</evidence>
<proteinExistence type="predicted"/>
<protein>
    <submittedName>
        <fullName evidence="2">Phosphohydrolase</fullName>
    </submittedName>
</protein>
<dbReference type="CDD" id="cd00077">
    <property type="entry name" value="HDc"/>
    <property type="match status" value="1"/>
</dbReference>
<evidence type="ECO:0000259" key="1">
    <source>
        <dbReference type="Pfam" id="PF01966"/>
    </source>
</evidence>
<dbReference type="RefSeq" id="WP_012056563.1">
    <property type="nucleotide sequence ID" value="NZ_CP007389.1"/>
</dbReference>